<dbReference type="PROSITE" id="PS51186">
    <property type="entry name" value="GNAT"/>
    <property type="match status" value="1"/>
</dbReference>
<dbReference type="Gene3D" id="3.40.630.30">
    <property type="match status" value="1"/>
</dbReference>
<dbReference type="RefSeq" id="WP_076959820.1">
    <property type="nucleotide sequence ID" value="NZ_MLCO01000287.1"/>
</dbReference>
<dbReference type="InterPro" id="IPR000182">
    <property type="entry name" value="GNAT_dom"/>
</dbReference>
<name>A0A1V2GWJ1_9PROT</name>
<gene>
    <name evidence="4" type="ORF">BKE38_24025</name>
</gene>
<dbReference type="GO" id="GO:0016747">
    <property type="term" value="F:acyltransferase activity, transferring groups other than amino-acyl groups"/>
    <property type="evidence" value="ECO:0007669"/>
    <property type="project" value="InterPro"/>
</dbReference>
<dbReference type="AlphaFoldDB" id="A0A1V2GWJ1"/>
<evidence type="ECO:0000256" key="1">
    <source>
        <dbReference type="ARBA" id="ARBA00022679"/>
    </source>
</evidence>
<accession>A0A1V2GWJ1</accession>
<comment type="caution">
    <text evidence="4">The sequence shown here is derived from an EMBL/GenBank/DDBJ whole genome shotgun (WGS) entry which is preliminary data.</text>
</comment>
<dbReference type="CDD" id="cd04301">
    <property type="entry name" value="NAT_SF"/>
    <property type="match status" value="1"/>
</dbReference>
<dbReference type="SUPFAM" id="SSF55729">
    <property type="entry name" value="Acyl-CoA N-acyltransferases (Nat)"/>
    <property type="match status" value="1"/>
</dbReference>
<proteinExistence type="predicted"/>
<keyword evidence="1 4" id="KW-0808">Transferase</keyword>
<organism evidence="4 5">
    <name type="scientific">Teichococcus deserti</name>
    <dbReference type="NCBI Taxonomy" id="1817963"/>
    <lineage>
        <taxon>Bacteria</taxon>
        <taxon>Pseudomonadati</taxon>
        <taxon>Pseudomonadota</taxon>
        <taxon>Alphaproteobacteria</taxon>
        <taxon>Acetobacterales</taxon>
        <taxon>Roseomonadaceae</taxon>
        <taxon>Roseomonas</taxon>
    </lineage>
</organism>
<feature type="domain" description="N-acetyltransferase" evidence="3">
    <location>
        <begin position="9"/>
        <end position="172"/>
    </location>
</feature>
<evidence type="ECO:0000313" key="5">
    <source>
        <dbReference type="Proteomes" id="UP000188879"/>
    </source>
</evidence>
<reference evidence="4 5" key="1">
    <citation type="submission" date="2016-10" db="EMBL/GenBank/DDBJ databases">
        <title>Draft Genome sequence of Roseomonas sp. strain M3.</title>
        <authorList>
            <person name="Subhash Y."/>
            <person name="Lee S."/>
        </authorList>
    </citation>
    <scope>NUCLEOTIDE SEQUENCE [LARGE SCALE GENOMIC DNA]</scope>
    <source>
        <strain evidence="4 5">M3</strain>
    </source>
</reference>
<keyword evidence="2" id="KW-0012">Acyltransferase</keyword>
<protein>
    <submittedName>
        <fullName evidence="4">GNAT family N-acetyltransferase</fullName>
    </submittedName>
</protein>
<dbReference type="EMBL" id="MLCO01000287">
    <property type="protein sequence ID" value="ONG47300.1"/>
    <property type="molecule type" value="Genomic_DNA"/>
</dbReference>
<dbReference type="Pfam" id="PF00583">
    <property type="entry name" value="Acetyltransf_1"/>
    <property type="match status" value="1"/>
</dbReference>
<dbReference type="Proteomes" id="UP000188879">
    <property type="component" value="Unassembled WGS sequence"/>
</dbReference>
<sequence length="172" mass="18489">MTMTMLDGLLLRPFSDAAEIAPLTALLHRAYARLAAMDLRFMATHQPPEVTARRVAEGECLLAYDGDRLVGSILYRPAARTGGSPWLDGAGVASLAQLAVEPGLQSRGLGARLMRWAEARAAAEGAAEIALDTAEPAAHLVAWYASRGYRAVETAQWSHTNYRSVIMSRPVG</sequence>
<keyword evidence="5" id="KW-1185">Reference proteome</keyword>
<dbReference type="PANTHER" id="PTHR43877">
    <property type="entry name" value="AMINOALKYLPHOSPHONATE N-ACETYLTRANSFERASE-RELATED-RELATED"/>
    <property type="match status" value="1"/>
</dbReference>
<dbReference type="InterPro" id="IPR050832">
    <property type="entry name" value="Bact_Acetyltransf"/>
</dbReference>
<dbReference type="PANTHER" id="PTHR43877:SF2">
    <property type="entry name" value="AMINOALKYLPHOSPHONATE N-ACETYLTRANSFERASE-RELATED"/>
    <property type="match status" value="1"/>
</dbReference>
<evidence type="ECO:0000313" key="4">
    <source>
        <dbReference type="EMBL" id="ONG47300.1"/>
    </source>
</evidence>
<evidence type="ECO:0000259" key="3">
    <source>
        <dbReference type="PROSITE" id="PS51186"/>
    </source>
</evidence>
<evidence type="ECO:0000256" key="2">
    <source>
        <dbReference type="ARBA" id="ARBA00023315"/>
    </source>
</evidence>
<dbReference type="InterPro" id="IPR016181">
    <property type="entry name" value="Acyl_CoA_acyltransferase"/>
</dbReference>